<dbReference type="AlphaFoldDB" id="A0A0F8YB44"/>
<feature type="non-terminal residue" evidence="1">
    <location>
        <position position="1"/>
    </location>
</feature>
<gene>
    <name evidence="1" type="ORF">LCGC14_2841850</name>
</gene>
<reference evidence="1" key="1">
    <citation type="journal article" date="2015" name="Nature">
        <title>Complex archaea that bridge the gap between prokaryotes and eukaryotes.</title>
        <authorList>
            <person name="Spang A."/>
            <person name="Saw J.H."/>
            <person name="Jorgensen S.L."/>
            <person name="Zaremba-Niedzwiedzka K."/>
            <person name="Martijn J."/>
            <person name="Lind A.E."/>
            <person name="van Eijk R."/>
            <person name="Schleper C."/>
            <person name="Guy L."/>
            <person name="Ettema T.J."/>
        </authorList>
    </citation>
    <scope>NUCLEOTIDE SEQUENCE</scope>
</reference>
<accession>A0A0F8YB44</accession>
<sequence>VITYPVAVAVNPQASDIGVRPAVIVSPVVRHIGHPSVRNRTDVRWIFDVHLFFDFRQCPEGLWWLRGTVKFEPVSRFVRSSCISLNPVSLIAARHHGIRLASLVRSALFMLVSAGNMSPFLSIAK</sequence>
<evidence type="ECO:0000313" key="1">
    <source>
        <dbReference type="EMBL" id="KKK78608.1"/>
    </source>
</evidence>
<name>A0A0F8YB44_9ZZZZ</name>
<protein>
    <submittedName>
        <fullName evidence="1">Uncharacterized protein</fullName>
    </submittedName>
</protein>
<comment type="caution">
    <text evidence="1">The sequence shown here is derived from an EMBL/GenBank/DDBJ whole genome shotgun (WGS) entry which is preliminary data.</text>
</comment>
<dbReference type="EMBL" id="LAZR01054415">
    <property type="protein sequence ID" value="KKK78608.1"/>
    <property type="molecule type" value="Genomic_DNA"/>
</dbReference>
<proteinExistence type="predicted"/>
<organism evidence="1">
    <name type="scientific">marine sediment metagenome</name>
    <dbReference type="NCBI Taxonomy" id="412755"/>
    <lineage>
        <taxon>unclassified sequences</taxon>
        <taxon>metagenomes</taxon>
        <taxon>ecological metagenomes</taxon>
    </lineage>
</organism>